<proteinExistence type="inferred from homology"/>
<sequence length="403" mass="42446">MTSISRDQRVNDFLAGQGQLFISGRWQMSLSGRTFDTPNPATGARLAAVAEGQSDDIDAAVAAARADLDGPRGAMNPAQRAKILWKTADLIEEHCEPRAEIESLDNGKPKLQAQLVDIAAAADIFRYLAGWCTKLDGKTIQLSPGVDKVAFTGSTEVGKLIIDAARENLTKVTLELGGKAPSIVFADANIEAAVRGAAEAIFFNQGQVCCAGSRLFVESSVYDDVVAGVSEIAAGVKLGDGREPDTAMGPLVSAEQRDRVAGFVDDGIADDGVAVTGGAAVDDDVEGLGGYFYRPTVLTHTRPDMAVVREEIFGPVLVAEPFDDTAQVVDSANDTSTGSPRESGPTTFPKPTAWPRPCRPAPCGSTASTSLTQRCRSADTRSPAGAGRWVRKCSMPPHRPNPS</sequence>
<evidence type="ECO:0000313" key="9">
    <source>
        <dbReference type="EMBL" id="VAZ85841.1"/>
    </source>
</evidence>
<dbReference type="Gene3D" id="3.40.309.10">
    <property type="entry name" value="Aldehyde Dehydrogenase, Chain A, domain 2"/>
    <property type="match status" value="1"/>
</dbReference>
<dbReference type="AlphaFoldDB" id="A0AB38UZ13"/>
<dbReference type="PROSITE" id="PS00687">
    <property type="entry name" value="ALDEHYDE_DEHYDR_GLU"/>
    <property type="match status" value="1"/>
</dbReference>
<dbReference type="GO" id="GO:0036243">
    <property type="term" value="F:succinate-semialdehyde dehydrogenase (NADP+) activity"/>
    <property type="evidence" value="ECO:0007669"/>
    <property type="project" value="UniProtKB-EC"/>
</dbReference>
<dbReference type="Pfam" id="PF00171">
    <property type="entry name" value="Aldedh"/>
    <property type="match status" value="1"/>
</dbReference>
<evidence type="ECO:0000256" key="4">
    <source>
        <dbReference type="ARBA" id="ARBA00048559"/>
    </source>
</evidence>
<dbReference type="SUPFAM" id="SSF53720">
    <property type="entry name" value="ALDH-like"/>
    <property type="match status" value="1"/>
</dbReference>
<dbReference type="InterPro" id="IPR016163">
    <property type="entry name" value="Ald_DH_C"/>
</dbReference>
<dbReference type="EC" id="1.2.1.79" evidence="2"/>
<evidence type="ECO:0000256" key="2">
    <source>
        <dbReference type="ARBA" id="ARBA00039122"/>
    </source>
</evidence>
<comment type="similarity">
    <text evidence="6">Belongs to the aldehyde dehydrogenase family.</text>
</comment>
<evidence type="ECO:0000256" key="1">
    <source>
        <dbReference type="ARBA" id="ARBA00023002"/>
    </source>
</evidence>
<feature type="active site" evidence="5">
    <location>
        <position position="175"/>
    </location>
</feature>
<dbReference type="PANTHER" id="PTHR11699">
    <property type="entry name" value="ALDEHYDE DEHYDROGENASE-RELATED"/>
    <property type="match status" value="1"/>
</dbReference>
<feature type="compositionally biased region" description="Polar residues" evidence="7">
    <location>
        <begin position="365"/>
        <end position="375"/>
    </location>
</feature>
<evidence type="ECO:0000256" key="6">
    <source>
        <dbReference type="RuleBase" id="RU003345"/>
    </source>
</evidence>
<gene>
    <name evidence="9" type="primary">gbsA_2</name>
    <name evidence="9" type="ORF">LAUMK42_04679</name>
</gene>
<protein>
    <recommendedName>
        <fullName evidence="3">Putative succinate-semialdehyde dehydrogenase [NADP(+)] 2</fullName>
        <ecNumber evidence="2">1.2.1.79</ecNumber>
    </recommendedName>
</protein>
<feature type="region of interest" description="Disordered" evidence="7">
    <location>
        <begin position="330"/>
        <end position="403"/>
    </location>
</feature>
<organism evidence="9 10">
    <name type="scientific">Mycobacterium persicum</name>
    <dbReference type="NCBI Taxonomy" id="1487726"/>
    <lineage>
        <taxon>Bacteria</taxon>
        <taxon>Bacillati</taxon>
        <taxon>Actinomycetota</taxon>
        <taxon>Actinomycetes</taxon>
        <taxon>Mycobacteriales</taxon>
        <taxon>Mycobacteriaceae</taxon>
        <taxon>Mycobacterium</taxon>
    </lineage>
</organism>
<name>A0AB38UZ13_9MYCO</name>
<dbReference type="InterPro" id="IPR015590">
    <property type="entry name" value="Aldehyde_DH_dom"/>
</dbReference>
<feature type="domain" description="Aldehyde dehydrogenase" evidence="8">
    <location>
        <begin position="143"/>
        <end position="338"/>
    </location>
</feature>
<feature type="compositionally biased region" description="Polar residues" evidence="7">
    <location>
        <begin position="330"/>
        <end position="346"/>
    </location>
</feature>
<dbReference type="Proteomes" id="UP000279331">
    <property type="component" value="Unassembled WGS sequence"/>
</dbReference>
<evidence type="ECO:0000313" key="10">
    <source>
        <dbReference type="Proteomes" id="UP000279331"/>
    </source>
</evidence>
<dbReference type="InterPro" id="IPR016161">
    <property type="entry name" value="Ald_DH/histidinol_DH"/>
</dbReference>
<evidence type="ECO:0000256" key="7">
    <source>
        <dbReference type="SAM" id="MobiDB-lite"/>
    </source>
</evidence>
<dbReference type="InterPro" id="IPR016162">
    <property type="entry name" value="Ald_DH_N"/>
</dbReference>
<evidence type="ECO:0000256" key="5">
    <source>
        <dbReference type="PROSITE-ProRule" id="PRU10007"/>
    </source>
</evidence>
<dbReference type="InterPro" id="IPR029510">
    <property type="entry name" value="Ald_DH_CS_GLU"/>
</dbReference>
<comment type="catalytic activity">
    <reaction evidence="4">
        <text>succinate semialdehyde + NADP(+) + H2O = succinate + NADPH + 2 H(+)</text>
        <dbReference type="Rhea" id="RHEA:13213"/>
        <dbReference type="ChEBI" id="CHEBI:15377"/>
        <dbReference type="ChEBI" id="CHEBI:15378"/>
        <dbReference type="ChEBI" id="CHEBI:30031"/>
        <dbReference type="ChEBI" id="CHEBI:57706"/>
        <dbReference type="ChEBI" id="CHEBI:57783"/>
        <dbReference type="ChEBI" id="CHEBI:58349"/>
        <dbReference type="EC" id="1.2.1.79"/>
    </reaction>
</comment>
<evidence type="ECO:0000256" key="3">
    <source>
        <dbReference type="ARBA" id="ARBA00039663"/>
    </source>
</evidence>
<reference evidence="9 10" key="1">
    <citation type="submission" date="2018-09" db="EMBL/GenBank/DDBJ databases">
        <authorList>
            <person name="Tagini F."/>
        </authorList>
    </citation>
    <scope>NUCLEOTIDE SEQUENCE [LARGE SCALE GENOMIC DNA]</scope>
    <source>
        <strain evidence="9 10">MK42</strain>
    </source>
</reference>
<dbReference type="InterPro" id="IPR016160">
    <property type="entry name" value="Ald_DH_CS_CYS"/>
</dbReference>
<evidence type="ECO:0000259" key="8">
    <source>
        <dbReference type="Pfam" id="PF00171"/>
    </source>
</evidence>
<accession>A0AB38UZ13</accession>
<dbReference type="Gene3D" id="3.40.605.10">
    <property type="entry name" value="Aldehyde Dehydrogenase, Chain A, domain 1"/>
    <property type="match status" value="2"/>
</dbReference>
<dbReference type="EMBL" id="UPHL01000134">
    <property type="protein sequence ID" value="VAZ85841.1"/>
    <property type="molecule type" value="Genomic_DNA"/>
</dbReference>
<dbReference type="PROSITE" id="PS00070">
    <property type="entry name" value="ALDEHYDE_DEHYDR_CYS"/>
    <property type="match status" value="1"/>
</dbReference>
<keyword evidence="1 6" id="KW-0560">Oxidoreductase</keyword>
<comment type="caution">
    <text evidence="9">The sequence shown here is derived from an EMBL/GenBank/DDBJ whole genome shotgun (WGS) entry which is preliminary data.</text>
</comment>